<keyword evidence="1" id="KW-0812">Transmembrane</keyword>
<sequence length="101" mass="11012">MIIISSAYESISPLSSDQASLFDISRTTLSNSMLKSMGDMAYLCCSPLLISKAIDISFLNFTLLYVLLLHSFTILIIFIGMSTHLSASYSLSLSMLSLACL</sequence>
<evidence type="ECO:0000313" key="2">
    <source>
        <dbReference type="EMBL" id="MBY76743.1"/>
    </source>
</evidence>
<feature type="transmembrane region" description="Helical" evidence="1">
    <location>
        <begin position="58"/>
        <end position="81"/>
    </location>
</feature>
<gene>
    <name evidence="2" type="ORF">g.169725</name>
</gene>
<proteinExistence type="predicted"/>
<keyword evidence="1" id="KW-1133">Transmembrane helix</keyword>
<reference evidence="2" key="1">
    <citation type="submission" date="2018-04" db="EMBL/GenBank/DDBJ databases">
        <title>Transcriptome assembly of Sipha flava.</title>
        <authorList>
            <person name="Scully E.D."/>
            <person name="Geib S.M."/>
            <person name="Palmer N.A."/>
            <person name="Koch K."/>
            <person name="Bradshaw J."/>
            <person name="Heng-Moss T."/>
            <person name="Sarath G."/>
        </authorList>
    </citation>
    <scope>NUCLEOTIDE SEQUENCE</scope>
</reference>
<dbReference type="EMBL" id="GGMS01007540">
    <property type="protein sequence ID" value="MBY76743.1"/>
    <property type="molecule type" value="Transcribed_RNA"/>
</dbReference>
<protein>
    <submittedName>
        <fullName evidence="2">Uncharacterized protein</fullName>
    </submittedName>
</protein>
<dbReference type="AlphaFoldDB" id="A0A2S2QGC5"/>
<keyword evidence="1" id="KW-0472">Membrane</keyword>
<evidence type="ECO:0000256" key="1">
    <source>
        <dbReference type="SAM" id="Phobius"/>
    </source>
</evidence>
<organism evidence="2">
    <name type="scientific">Sipha flava</name>
    <name type="common">yellow sugarcane aphid</name>
    <dbReference type="NCBI Taxonomy" id="143950"/>
    <lineage>
        <taxon>Eukaryota</taxon>
        <taxon>Metazoa</taxon>
        <taxon>Ecdysozoa</taxon>
        <taxon>Arthropoda</taxon>
        <taxon>Hexapoda</taxon>
        <taxon>Insecta</taxon>
        <taxon>Pterygota</taxon>
        <taxon>Neoptera</taxon>
        <taxon>Paraneoptera</taxon>
        <taxon>Hemiptera</taxon>
        <taxon>Sternorrhyncha</taxon>
        <taxon>Aphidomorpha</taxon>
        <taxon>Aphidoidea</taxon>
        <taxon>Aphididae</taxon>
        <taxon>Sipha</taxon>
    </lineage>
</organism>
<accession>A0A2S2QGC5</accession>
<name>A0A2S2QGC5_9HEMI</name>